<dbReference type="Gene3D" id="1.10.260.40">
    <property type="entry name" value="lambda repressor-like DNA-binding domains"/>
    <property type="match status" value="1"/>
</dbReference>
<dbReference type="InterPro" id="IPR001584">
    <property type="entry name" value="Integrase_cat-core"/>
</dbReference>
<dbReference type="AlphaFoldDB" id="A0A212LTT0"/>
<dbReference type="CDD" id="cd00093">
    <property type="entry name" value="HTH_XRE"/>
    <property type="match status" value="1"/>
</dbReference>
<dbReference type="EMBL" id="FMJE01000003">
    <property type="protein sequence ID" value="SCM80988.1"/>
    <property type="molecule type" value="Genomic_DNA"/>
</dbReference>
<sequence length="489" mass="56209">MAIDMEVYEKIRYLHEQEGLSQRGIAKQLGISRNTVKKYFDGSHVPWQRQGISGRYPTVSTKDVIDFITSCFEADNTENIKKQKHTAKRIYTRLVEEKGFTGGESTVRRLVAELKDKPSKAFIPLEYDPGEAVQIDWGEATVYMQGKKMKIHLWCMRECYSADIFCKAFYRPNQESFLEGQVSGFEFFSGIPQRVIFDNARVAVKEGFGIHAKVQDQYAAFAAHYAFKTEFCNIASGHEKGLVEGLVGWARRNIFVPIPRVDTIEELNNELLRRCRKYRDHRIVDRQQSVGTMAKIAAESMIPLPKYRFDPSKSLLARVDDFATVRFDHNKYSVPIHYVGKEVTVKGFGNHVKIIYQNRELACYPRCYERGQTQYQLTHYLELIEQRPRSAYNAKPVKATLSSELMEIGKRLSGPREMVKLLKLYANYGEKKILVALSGLSGQEISIQQIEAQLLAIESPLPLHTELDIKVEAHRLNKYDDLLKRRAAM</sequence>
<dbReference type="GO" id="GO:0003677">
    <property type="term" value="F:DNA binding"/>
    <property type="evidence" value="ECO:0007669"/>
    <property type="project" value="InterPro"/>
</dbReference>
<evidence type="ECO:0000259" key="2">
    <source>
        <dbReference type="PROSITE" id="PS50994"/>
    </source>
</evidence>
<accession>A0A212LTT0</accession>
<evidence type="ECO:0000313" key="3">
    <source>
        <dbReference type="EMBL" id="SCM80988.1"/>
    </source>
</evidence>
<protein>
    <submittedName>
        <fullName evidence="3">Transposase</fullName>
    </submittedName>
</protein>
<reference evidence="3" key="1">
    <citation type="submission" date="2016-08" db="EMBL/GenBank/DDBJ databases">
        <authorList>
            <person name="Seilhamer J.J."/>
        </authorList>
    </citation>
    <scope>NUCLEOTIDE SEQUENCE</scope>
    <source>
        <strain evidence="3">86</strain>
    </source>
</reference>
<organism evidence="3">
    <name type="scientific">uncultured Sporomusa sp</name>
    <dbReference type="NCBI Taxonomy" id="307249"/>
    <lineage>
        <taxon>Bacteria</taxon>
        <taxon>Bacillati</taxon>
        <taxon>Bacillota</taxon>
        <taxon>Negativicutes</taxon>
        <taxon>Selenomonadales</taxon>
        <taxon>Sporomusaceae</taxon>
        <taxon>Sporomusa</taxon>
        <taxon>environmental samples</taxon>
    </lineage>
</organism>
<dbReference type="GO" id="GO:0015074">
    <property type="term" value="P:DNA integration"/>
    <property type="evidence" value="ECO:0007669"/>
    <property type="project" value="InterPro"/>
</dbReference>
<dbReference type="SUPFAM" id="SSF46689">
    <property type="entry name" value="Homeodomain-like"/>
    <property type="match status" value="1"/>
</dbReference>
<dbReference type="EMBL" id="FMJE01000005">
    <property type="protein sequence ID" value="SCM82317.1"/>
    <property type="molecule type" value="Genomic_DNA"/>
</dbReference>
<dbReference type="PANTHER" id="PTHR35004:SF7">
    <property type="entry name" value="INTEGRASE PROTEIN"/>
    <property type="match status" value="1"/>
</dbReference>
<gene>
    <name evidence="3" type="primary">istA</name>
    <name evidence="3" type="ORF">KL86SPO_31167</name>
    <name evidence="4" type="ORF">KL86SPO_50088</name>
    <name evidence="5" type="ORF">KL86SPO_60032</name>
</gene>
<proteinExistence type="predicted"/>
<feature type="domain" description="Integrase catalytic" evidence="2">
    <location>
        <begin position="125"/>
        <end position="311"/>
    </location>
</feature>
<dbReference type="InterPro" id="IPR001387">
    <property type="entry name" value="Cro/C1-type_HTH"/>
</dbReference>
<dbReference type="InterPro" id="IPR010982">
    <property type="entry name" value="Lambda_DNA-bd_dom_sf"/>
</dbReference>
<evidence type="ECO:0000313" key="4">
    <source>
        <dbReference type="EMBL" id="SCM82317.1"/>
    </source>
</evidence>
<dbReference type="Pfam" id="PF22483">
    <property type="entry name" value="Mu-transpos_C_2"/>
    <property type="match status" value="1"/>
</dbReference>
<dbReference type="PROSITE" id="PS50994">
    <property type="entry name" value="INTEGRASE"/>
    <property type="match status" value="1"/>
</dbReference>
<dbReference type="PANTHER" id="PTHR35004">
    <property type="entry name" value="TRANSPOSASE RV3428C-RELATED"/>
    <property type="match status" value="1"/>
</dbReference>
<dbReference type="EMBL" id="FMJE01000006">
    <property type="protein sequence ID" value="SCM83070.1"/>
    <property type="molecule type" value="Genomic_DNA"/>
</dbReference>
<evidence type="ECO:0000313" key="5">
    <source>
        <dbReference type="EMBL" id="SCM83070.1"/>
    </source>
</evidence>
<dbReference type="PROSITE" id="PS50943">
    <property type="entry name" value="HTH_CROC1"/>
    <property type="match status" value="1"/>
</dbReference>
<feature type="domain" description="HTH cro/C1-type" evidence="1">
    <location>
        <begin position="11"/>
        <end position="46"/>
    </location>
</feature>
<dbReference type="InterPro" id="IPR009057">
    <property type="entry name" value="Homeodomain-like_sf"/>
</dbReference>
<dbReference type="RefSeq" id="WP_288184142.1">
    <property type="nucleotide sequence ID" value="NZ_LT608335.1"/>
</dbReference>
<dbReference type="InterPro" id="IPR054353">
    <property type="entry name" value="IstA-like_C"/>
</dbReference>
<evidence type="ECO:0000259" key="1">
    <source>
        <dbReference type="PROSITE" id="PS50943"/>
    </source>
</evidence>
<name>A0A212LTT0_9FIRM</name>
<dbReference type="NCBIfam" id="NF033546">
    <property type="entry name" value="transpos_IS21"/>
    <property type="match status" value="1"/>
</dbReference>